<organism evidence="2 3">
    <name type="scientific">Blepharisma stoltei</name>
    <dbReference type="NCBI Taxonomy" id="1481888"/>
    <lineage>
        <taxon>Eukaryota</taxon>
        <taxon>Sar</taxon>
        <taxon>Alveolata</taxon>
        <taxon>Ciliophora</taxon>
        <taxon>Postciliodesmatophora</taxon>
        <taxon>Heterotrichea</taxon>
        <taxon>Heterotrichida</taxon>
        <taxon>Blepharismidae</taxon>
        <taxon>Blepharisma</taxon>
    </lineage>
</organism>
<dbReference type="AlphaFoldDB" id="A0AAU9JF41"/>
<sequence length="252" mass="29221">MFNIQKSNTLTIKDILIGSATPVVYTKSSSKPITRPSTSVRSRPQSRFSDSSKNNTTTFITNTMKSLINKPSQRHKKNLTTSNHYFRDIQTGKKWFERLDMPEVPMLFSHPKKSRIIKIYEKSKTANLSGKLKIFEQENSEERGIFNTQGMKIMKRKIQKAKEIQLKVNFDGKERAFEKFDTSLLKIKEIENKQKENNSEEKIIKLKPISDNPVRNHRILRPQILVEKNSNLNDSPSKDTESPSPTYVPRYS</sequence>
<name>A0AAU9JF41_9CILI</name>
<feature type="region of interest" description="Disordered" evidence="1">
    <location>
        <begin position="227"/>
        <end position="252"/>
    </location>
</feature>
<feature type="region of interest" description="Disordered" evidence="1">
    <location>
        <begin position="27"/>
        <end position="55"/>
    </location>
</feature>
<protein>
    <submittedName>
        <fullName evidence="2">Uncharacterized protein</fullName>
    </submittedName>
</protein>
<accession>A0AAU9JF41</accession>
<dbReference type="Proteomes" id="UP001162131">
    <property type="component" value="Unassembled WGS sequence"/>
</dbReference>
<reference evidence="2" key="1">
    <citation type="submission" date="2021-09" db="EMBL/GenBank/DDBJ databases">
        <authorList>
            <consortium name="AG Swart"/>
            <person name="Singh M."/>
            <person name="Singh A."/>
            <person name="Seah K."/>
            <person name="Emmerich C."/>
        </authorList>
    </citation>
    <scope>NUCLEOTIDE SEQUENCE</scope>
    <source>
        <strain evidence="2">ATCC30299</strain>
    </source>
</reference>
<evidence type="ECO:0000256" key="1">
    <source>
        <dbReference type="SAM" id="MobiDB-lite"/>
    </source>
</evidence>
<evidence type="ECO:0000313" key="2">
    <source>
        <dbReference type="EMBL" id="CAG9326666.1"/>
    </source>
</evidence>
<proteinExistence type="predicted"/>
<dbReference type="EMBL" id="CAJZBQ010000041">
    <property type="protein sequence ID" value="CAG9326666.1"/>
    <property type="molecule type" value="Genomic_DNA"/>
</dbReference>
<keyword evidence="3" id="KW-1185">Reference proteome</keyword>
<gene>
    <name evidence="2" type="ORF">BSTOLATCC_MIC41940</name>
</gene>
<evidence type="ECO:0000313" key="3">
    <source>
        <dbReference type="Proteomes" id="UP001162131"/>
    </source>
</evidence>
<comment type="caution">
    <text evidence="2">The sequence shown here is derived from an EMBL/GenBank/DDBJ whole genome shotgun (WGS) entry which is preliminary data.</text>
</comment>